<evidence type="ECO:0000256" key="2">
    <source>
        <dbReference type="PROSITE-ProRule" id="PRU00708"/>
    </source>
</evidence>
<dbReference type="PANTHER" id="PTHR47447">
    <property type="entry name" value="OS03G0856100 PROTEIN"/>
    <property type="match status" value="1"/>
</dbReference>
<comment type="caution">
    <text evidence="3">The sequence shown here is derived from an EMBL/GenBank/DDBJ whole genome shotgun (WGS) entry which is preliminary data.</text>
</comment>
<reference evidence="3" key="1">
    <citation type="submission" date="2021-02" db="EMBL/GenBank/DDBJ databases">
        <authorList>
            <person name="Dougan E. K."/>
            <person name="Rhodes N."/>
            <person name="Thang M."/>
            <person name="Chan C."/>
        </authorList>
    </citation>
    <scope>NUCLEOTIDE SEQUENCE</scope>
</reference>
<evidence type="ECO:0008006" key="5">
    <source>
        <dbReference type="Google" id="ProtNLM"/>
    </source>
</evidence>
<dbReference type="PANTHER" id="PTHR47447:SF17">
    <property type="entry name" value="OS12G0638900 PROTEIN"/>
    <property type="match status" value="1"/>
</dbReference>
<feature type="repeat" description="PPR" evidence="2">
    <location>
        <begin position="55"/>
        <end position="91"/>
    </location>
</feature>
<evidence type="ECO:0000313" key="4">
    <source>
        <dbReference type="Proteomes" id="UP000626109"/>
    </source>
</evidence>
<dbReference type="PROSITE" id="PS51375">
    <property type="entry name" value="PPR"/>
    <property type="match status" value="2"/>
</dbReference>
<accession>A0A813M0S9</accession>
<feature type="repeat" description="PPR" evidence="2">
    <location>
        <begin position="20"/>
        <end position="54"/>
    </location>
</feature>
<feature type="non-terminal residue" evidence="3">
    <location>
        <position position="140"/>
    </location>
</feature>
<sequence>DVKHAEEWLGKMLGAGLAADEVTFSVLVAGHARTGDVEGARRIVSDMAAANLRPNVVTWTSLISACAAARPKRPEESERLFRQMVRCGITPNRTTIDTLAWAAGRPKCTEICQELGLQPLPWPVRKGAGSERAELRRTEE</sequence>
<dbReference type="InterPro" id="IPR002885">
    <property type="entry name" value="PPR_rpt"/>
</dbReference>
<evidence type="ECO:0000256" key="1">
    <source>
        <dbReference type="ARBA" id="ARBA00022737"/>
    </source>
</evidence>
<protein>
    <recommendedName>
        <fullName evidence="5">Pentacotripeptide-repeat region of PRORP domain-containing protein</fullName>
    </recommendedName>
</protein>
<dbReference type="Gene3D" id="1.25.40.10">
    <property type="entry name" value="Tetratricopeptide repeat domain"/>
    <property type="match status" value="1"/>
</dbReference>
<dbReference type="EMBL" id="CAJNNW010037668">
    <property type="protein sequence ID" value="CAE8743694.1"/>
    <property type="molecule type" value="Genomic_DNA"/>
</dbReference>
<gene>
    <name evidence="3" type="ORF">PGLA2088_LOCUS51526</name>
</gene>
<keyword evidence="1" id="KW-0677">Repeat</keyword>
<organism evidence="3 4">
    <name type="scientific">Polarella glacialis</name>
    <name type="common">Dinoflagellate</name>
    <dbReference type="NCBI Taxonomy" id="89957"/>
    <lineage>
        <taxon>Eukaryota</taxon>
        <taxon>Sar</taxon>
        <taxon>Alveolata</taxon>
        <taxon>Dinophyceae</taxon>
        <taxon>Suessiales</taxon>
        <taxon>Suessiaceae</taxon>
        <taxon>Polarella</taxon>
    </lineage>
</organism>
<dbReference type="AlphaFoldDB" id="A0A813M0S9"/>
<dbReference type="Proteomes" id="UP000626109">
    <property type="component" value="Unassembled WGS sequence"/>
</dbReference>
<dbReference type="Pfam" id="PF13041">
    <property type="entry name" value="PPR_2"/>
    <property type="match status" value="1"/>
</dbReference>
<evidence type="ECO:0000313" key="3">
    <source>
        <dbReference type="EMBL" id="CAE8743694.1"/>
    </source>
</evidence>
<dbReference type="InterPro" id="IPR011990">
    <property type="entry name" value="TPR-like_helical_dom_sf"/>
</dbReference>
<proteinExistence type="predicted"/>
<dbReference type="NCBIfam" id="TIGR00756">
    <property type="entry name" value="PPR"/>
    <property type="match status" value="2"/>
</dbReference>
<name>A0A813M0S9_POLGL</name>